<name>A0A9P8TE20_9ASCO</name>
<dbReference type="GO" id="GO:0003676">
    <property type="term" value="F:nucleic acid binding"/>
    <property type="evidence" value="ECO:0007669"/>
    <property type="project" value="InterPro"/>
</dbReference>
<evidence type="ECO:0000313" key="4">
    <source>
        <dbReference type="Proteomes" id="UP000769528"/>
    </source>
</evidence>
<keyword evidence="4" id="KW-1185">Reference proteome</keyword>
<evidence type="ECO:0000313" key="3">
    <source>
        <dbReference type="EMBL" id="KAH3675170.1"/>
    </source>
</evidence>
<feature type="region of interest" description="Disordered" evidence="1">
    <location>
        <begin position="1"/>
        <end position="60"/>
    </location>
</feature>
<dbReference type="AlphaFoldDB" id="A0A9P8TE20"/>
<reference evidence="3" key="1">
    <citation type="journal article" date="2021" name="Open Biol.">
        <title>Shared evolutionary footprints suggest mitochondrial oxidative damage underlies multiple complex I losses in fungi.</title>
        <authorList>
            <person name="Schikora-Tamarit M.A."/>
            <person name="Marcet-Houben M."/>
            <person name="Nosek J."/>
            <person name="Gabaldon T."/>
        </authorList>
    </citation>
    <scope>NUCLEOTIDE SEQUENCE</scope>
    <source>
        <strain evidence="3">CBS6341</strain>
    </source>
</reference>
<reference evidence="3" key="2">
    <citation type="submission" date="2021-01" db="EMBL/GenBank/DDBJ databases">
        <authorList>
            <person name="Schikora-Tamarit M.A."/>
        </authorList>
    </citation>
    <scope>NUCLEOTIDE SEQUENCE</scope>
    <source>
        <strain evidence="3">CBS6341</strain>
    </source>
</reference>
<feature type="compositionally biased region" description="Polar residues" evidence="1">
    <location>
        <begin position="9"/>
        <end position="37"/>
    </location>
</feature>
<comment type="caution">
    <text evidence="3">The sequence shown here is derived from an EMBL/GenBank/DDBJ whole genome shotgun (WGS) entry which is preliminary data.</text>
</comment>
<dbReference type="Pfam" id="PF01918">
    <property type="entry name" value="Alba"/>
    <property type="match status" value="1"/>
</dbReference>
<protein>
    <recommendedName>
        <fullName evidence="2">DNA/RNA-binding protein Alba-like domain-containing protein</fullName>
    </recommendedName>
</protein>
<accession>A0A9P8TE20</accession>
<dbReference type="SUPFAM" id="SSF82704">
    <property type="entry name" value="AlbA-like"/>
    <property type="match status" value="1"/>
</dbReference>
<feature type="domain" description="DNA/RNA-binding protein Alba-like" evidence="2">
    <location>
        <begin position="88"/>
        <end position="149"/>
    </location>
</feature>
<dbReference type="Proteomes" id="UP000769528">
    <property type="component" value="Unassembled WGS sequence"/>
</dbReference>
<dbReference type="Gene3D" id="3.30.110.20">
    <property type="entry name" value="Alba-like domain"/>
    <property type="match status" value="1"/>
</dbReference>
<evidence type="ECO:0000256" key="1">
    <source>
        <dbReference type="SAM" id="MobiDB-lite"/>
    </source>
</evidence>
<proteinExistence type="predicted"/>
<organism evidence="3 4">
    <name type="scientific">Wickerhamomyces mucosus</name>
    <dbReference type="NCBI Taxonomy" id="1378264"/>
    <lineage>
        <taxon>Eukaryota</taxon>
        <taxon>Fungi</taxon>
        <taxon>Dikarya</taxon>
        <taxon>Ascomycota</taxon>
        <taxon>Saccharomycotina</taxon>
        <taxon>Saccharomycetes</taxon>
        <taxon>Phaffomycetales</taxon>
        <taxon>Wickerhamomycetaceae</taxon>
        <taxon>Wickerhamomyces</taxon>
    </lineage>
</organism>
<dbReference type="InterPro" id="IPR002775">
    <property type="entry name" value="DNA/RNA-bd_Alba-like"/>
</dbReference>
<sequence length="193" mass="22384">MKSKRNTDKTLSQKTPKSSPTNQLKRQISNSTGTSPISHKKQKPNTVQSQVIRDDSQSQDITEREILSGKSDSSIFTLSERLSLNNPITVKKDDKMTKKIDFIYQKLTKHNDVSIMACGEHIPKLLSISEIIKVKIKEQNLKFTQYNKLEKLEYIRKKSEIEDKKMRIPVLYIVLRKTDNSQTIFKEWTKQSV</sequence>
<dbReference type="EMBL" id="JAEUBF010000781">
    <property type="protein sequence ID" value="KAH3675170.1"/>
    <property type="molecule type" value="Genomic_DNA"/>
</dbReference>
<evidence type="ECO:0000259" key="2">
    <source>
        <dbReference type="Pfam" id="PF01918"/>
    </source>
</evidence>
<dbReference type="InterPro" id="IPR036882">
    <property type="entry name" value="Alba-like_dom_sf"/>
</dbReference>
<gene>
    <name evidence="3" type="ORF">WICMUC_002826</name>
</gene>